<evidence type="ECO:0000259" key="8">
    <source>
        <dbReference type="Pfam" id="PF01593"/>
    </source>
</evidence>
<dbReference type="Gene3D" id="3.50.50.60">
    <property type="entry name" value="FAD/NAD(P)-binding domain"/>
    <property type="match status" value="2"/>
</dbReference>
<evidence type="ECO:0000256" key="6">
    <source>
        <dbReference type="ARBA" id="ARBA00047321"/>
    </source>
</evidence>
<dbReference type="Pfam" id="PF01593">
    <property type="entry name" value="Amino_oxidase"/>
    <property type="match status" value="1"/>
</dbReference>
<dbReference type="EMBL" id="BNAQ01000002">
    <property type="protein sequence ID" value="GHH13616.1"/>
    <property type="molecule type" value="Genomic_DNA"/>
</dbReference>
<gene>
    <name evidence="9" type="ORF">GCM10008023_14290</name>
</gene>
<keyword evidence="10" id="KW-1185">Reference proteome</keyword>
<protein>
    <recommendedName>
        <fullName evidence="4">Tryptophan 2-monooxygenase</fullName>
        <ecNumber evidence="3">1.13.12.3</ecNumber>
    </recommendedName>
</protein>
<keyword evidence="5" id="KW-0073">Auxin biosynthesis</keyword>
<evidence type="ECO:0000256" key="5">
    <source>
        <dbReference type="ARBA" id="ARBA00023070"/>
    </source>
</evidence>
<dbReference type="Pfam" id="PF13450">
    <property type="entry name" value="NAD_binding_8"/>
    <property type="match status" value="1"/>
</dbReference>
<proteinExistence type="inferred from homology"/>
<dbReference type="SUPFAM" id="SSF54373">
    <property type="entry name" value="FAD-linked reductases, C-terminal domain"/>
    <property type="match status" value="1"/>
</dbReference>
<evidence type="ECO:0000313" key="9">
    <source>
        <dbReference type="EMBL" id="GHH13616.1"/>
    </source>
</evidence>
<dbReference type="InterPro" id="IPR002937">
    <property type="entry name" value="Amino_oxidase"/>
</dbReference>
<comment type="similarity">
    <text evidence="2">Belongs to the tryptophan 2-monooxygenase family.</text>
</comment>
<evidence type="ECO:0000256" key="4">
    <source>
        <dbReference type="ARBA" id="ARBA00017871"/>
    </source>
</evidence>
<evidence type="ECO:0000256" key="3">
    <source>
        <dbReference type="ARBA" id="ARBA00012535"/>
    </source>
</evidence>
<comment type="pathway">
    <text evidence="1">Plant hormone metabolism; auxin biosynthesis.</text>
</comment>
<feature type="region of interest" description="Disordered" evidence="7">
    <location>
        <begin position="43"/>
        <end position="89"/>
    </location>
</feature>
<feature type="domain" description="Amine oxidase" evidence="8">
    <location>
        <begin position="173"/>
        <end position="443"/>
    </location>
</feature>
<dbReference type="PANTHER" id="PTHR10742">
    <property type="entry name" value="FLAVIN MONOAMINE OXIDASE"/>
    <property type="match status" value="1"/>
</dbReference>
<dbReference type="Gene3D" id="3.90.660.10">
    <property type="match status" value="1"/>
</dbReference>
<evidence type="ECO:0000256" key="7">
    <source>
        <dbReference type="SAM" id="MobiDB-lite"/>
    </source>
</evidence>
<evidence type="ECO:0000256" key="2">
    <source>
        <dbReference type="ARBA" id="ARBA00005833"/>
    </source>
</evidence>
<dbReference type="EC" id="1.13.12.3" evidence="3"/>
<reference evidence="10" key="1">
    <citation type="journal article" date="2019" name="Int. J. Syst. Evol. Microbiol.">
        <title>The Global Catalogue of Microorganisms (GCM) 10K type strain sequencing project: providing services to taxonomists for standard genome sequencing and annotation.</title>
        <authorList>
            <consortium name="The Broad Institute Genomics Platform"/>
            <consortium name="The Broad Institute Genome Sequencing Center for Infectious Disease"/>
            <person name="Wu L."/>
            <person name="Ma J."/>
        </authorList>
    </citation>
    <scope>NUCLEOTIDE SEQUENCE [LARGE SCALE GENOMIC DNA]</scope>
    <source>
        <strain evidence="10">CGMCC 1.8957</strain>
    </source>
</reference>
<evidence type="ECO:0000256" key="1">
    <source>
        <dbReference type="ARBA" id="ARBA00004814"/>
    </source>
</evidence>
<evidence type="ECO:0000313" key="10">
    <source>
        <dbReference type="Proteomes" id="UP000652430"/>
    </source>
</evidence>
<accession>A0ABQ3LGQ7</accession>
<dbReference type="Proteomes" id="UP000652430">
    <property type="component" value="Unassembled WGS sequence"/>
</dbReference>
<dbReference type="InterPro" id="IPR036188">
    <property type="entry name" value="FAD/NAD-bd_sf"/>
</dbReference>
<dbReference type="RefSeq" id="WP_189675694.1">
    <property type="nucleotide sequence ID" value="NZ_BNAQ01000002.1"/>
</dbReference>
<dbReference type="PANTHER" id="PTHR10742:SF410">
    <property type="entry name" value="LYSINE-SPECIFIC HISTONE DEMETHYLASE 2"/>
    <property type="match status" value="1"/>
</dbReference>
<name>A0ABQ3LGQ7_9SPHN</name>
<dbReference type="InterPro" id="IPR050281">
    <property type="entry name" value="Flavin_monoamine_oxidase"/>
</dbReference>
<comment type="caution">
    <text evidence="9">The sequence shown here is derived from an EMBL/GenBank/DDBJ whole genome shotgun (WGS) entry which is preliminary data.</text>
</comment>
<sequence>MAGADVIIVGAGAAGIAAGRALHDAGLDVLLLEAGDRMGGRAHSVALPLPRDTAPRRRPGPSSEGGHSQRLPQPKTDSTTGPRPSPGNITVDYGCGWLHSARRNPWTRLAEQYGLSVDRSPSNWGKQWRDLGFPRAEQAAYRTAWDRWETTAHAALSGPDRPLSDFIASDAPWRPMIDAISGYANGAPLAEVSLHDWAAYEDAATDDNWAVEQGYGTLVARHAQDLPRQLQTVVTRIDHRGTTIRVETDRGTLETRHVIVAVPTTVLAREAIRFDPPLPAKHAAAADLPLGLADKIFLHVADADLPRNGHLIGDPHSACTASYRLAPFGTPLIEGFLGGDCAEMLEDTDDRAAADFAIGELVALLGGDWRAKLTPLGRTRWRHAPHIHGSYSHARVGAAGQRAVLAAPVDDRLFFAGEACSRHDFSTAHGAYATGLAAAAAVLAARGGQR</sequence>
<dbReference type="SUPFAM" id="SSF51905">
    <property type="entry name" value="FAD/NAD(P)-binding domain"/>
    <property type="match status" value="1"/>
</dbReference>
<comment type="catalytic activity">
    <reaction evidence="6">
        <text>L-tryptophan + O2 = indole-3-acetamide + CO2 + H2O</text>
        <dbReference type="Rhea" id="RHEA:16165"/>
        <dbReference type="ChEBI" id="CHEBI:15377"/>
        <dbReference type="ChEBI" id="CHEBI:15379"/>
        <dbReference type="ChEBI" id="CHEBI:16031"/>
        <dbReference type="ChEBI" id="CHEBI:16526"/>
        <dbReference type="ChEBI" id="CHEBI:57912"/>
        <dbReference type="EC" id="1.13.12.3"/>
    </reaction>
</comment>
<organism evidence="9 10">
    <name type="scientific">Sphingomonas glacialis</name>
    <dbReference type="NCBI Taxonomy" id="658225"/>
    <lineage>
        <taxon>Bacteria</taxon>
        <taxon>Pseudomonadati</taxon>
        <taxon>Pseudomonadota</taxon>
        <taxon>Alphaproteobacteria</taxon>
        <taxon>Sphingomonadales</taxon>
        <taxon>Sphingomonadaceae</taxon>
        <taxon>Sphingomonas</taxon>
    </lineage>
</organism>